<dbReference type="InterPro" id="IPR000713">
    <property type="entry name" value="Mur_ligase_N"/>
</dbReference>
<dbReference type="SUPFAM" id="SSF53623">
    <property type="entry name" value="MurD-like peptide ligases, catalytic domain"/>
    <property type="match status" value="1"/>
</dbReference>
<sequence length="452" mass="49597">MHIHILGICGTFMAGLAVLAKQLGHTVVGSDAAVYPPMSTQLAAQGIECKQGYLAEHLTPRPDCVIIGNALSRGNPAVEAVLNQGIPYISGAQWLAEEVLQARWVVAIAGTHGKTTTSSMVAWILADAGLACGFLIGGLPENFGVSARLGDVPFFVVEADEYDTAFFDKRAKFVHYCPHTLILNNLEFDHADIYPDLASIQRQFHHLVRTVPNNGLIIYNGQEASLNQVLQQGCWTPTDSFNHVNAEWQAKLLTIDGSAFEVYHRGKRQGVVNWELCGEHNVNNALAAIIASRHVGIIPQQACESLSYFKSVKRRLELRGTVNQISVYDDFAHHPTAIRVTLDALRKRVGTARIIAVLEPRSNTMKMGCFQDELAPALQQADIVLFYQSPQLGWSLAKMVSALPHADLFGDTEAIVQQLSLIGRPNDHIIIMSNGGFDNVHQRLLDALKEKI</sequence>
<dbReference type="PANTHER" id="PTHR43445">
    <property type="entry name" value="UDP-N-ACETYLMURAMATE--L-ALANINE LIGASE-RELATED"/>
    <property type="match status" value="1"/>
</dbReference>
<dbReference type="InterPro" id="IPR036615">
    <property type="entry name" value="Mur_ligase_C_dom_sf"/>
</dbReference>
<evidence type="ECO:0000313" key="13">
    <source>
        <dbReference type="EMBL" id="AUI69538.1"/>
    </source>
</evidence>
<keyword evidence="6 9" id="KW-0573">Peptidoglycan synthesis</keyword>
<dbReference type="InterPro" id="IPR004101">
    <property type="entry name" value="Mur_ligase_C"/>
</dbReference>
<feature type="domain" description="Mur ligase N-terminal catalytic" evidence="10">
    <location>
        <begin position="2"/>
        <end position="98"/>
    </location>
</feature>
<feature type="domain" description="Mur ligase C-terminal" evidence="11">
    <location>
        <begin position="314"/>
        <end position="435"/>
    </location>
</feature>
<evidence type="ECO:0000256" key="4">
    <source>
        <dbReference type="ARBA" id="ARBA00022840"/>
    </source>
</evidence>
<dbReference type="Proteomes" id="UP000234271">
    <property type="component" value="Chromosome"/>
</dbReference>
<evidence type="ECO:0000256" key="6">
    <source>
        <dbReference type="ARBA" id="ARBA00022984"/>
    </source>
</evidence>
<keyword evidence="1 9" id="KW-0436">Ligase</keyword>
<dbReference type="Pfam" id="PF02875">
    <property type="entry name" value="Mur_ligase_C"/>
    <property type="match status" value="1"/>
</dbReference>
<dbReference type="HAMAP" id="MF_02020">
    <property type="entry name" value="Mpl"/>
    <property type="match status" value="1"/>
</dbReference>
<evidence type="ECO:0000256" key="2">
    <source>
        <dbReference type="ARBA" id="ARBA00022618"/>
    </source>
</evidence>
<gene>
    <name evidence="9 13" type="primary">mpl</name>
    <name evidence="13" type="ORF">BLE401_13115</name>
</gene>
<keyword evidence="14" id="KW-1185">Reference proteome</keyword>
<comment type="similarity">
    <text evidence="9">Belongs to the MurCDEF family. Mpl subfamily.</text>
</comment>
<dbReference type="Gene3D" id="3.40.50.720">
    <property type="entry name" value="NAD(P)-binding Rossmann-like Domain"/>
    <property type="match status" value="1"/>
</dbReference>
<keyword evidence="9" id="KW-0460">Magnesium</keyword>
<dbReference type="GO" id="GO:0009252">
    <property type="term" value="P:peptidoglycan biosynthetic process"/>
    <property type="evidence" value="ECO:0007669"/>
    <property type="project" value="UniProtKB-UniRule"/>
</dbReference>
<keyword evidence="8 9" id="KW-0961">Cell wall biogenesis/degradation</keyword>
<keyword evidence="3 9" id="KW-0547">Nucleotide-binding</keyword>
<evidence type="ECO:0000256" key="1">
    <source>
        <dbReference type="ARBA" id="ARBA00022598"/>
    </source>
</evidence>
<dbReference type="Pfam" id="PF01225">
    <property type="entry name" value="Mur_ligase"/>
    <property type="match status" value="1"/>
</dbReference>
<dbReference type="Pfam" id="PF08245">
    <property type="entry name" value="Mur_ligase_M"/>
    <property type="match status" value="1"/>
</dbReference>
<dbReference type="Gene3D" id="3.90.190.20">
    <property type="entry name" value="Mur ligase, C-terminal domain"/>
    <property type="match status" value="1"/>
</dbReference>
<dbReference type="OrthoDB" id="9804126at2"/>
<comment type="cofactor">
    <cofactor evidence="9">
        <name>Mg(2+)</name>
        <dbReference type="ChEBI" id="CHEBI:18420"/>
    </cofactor>
</comment>
<comment type="function">
    <text evidence="9">Reutilizes the intact tripeptide L-alanyl-gamma-D-glutamyl-meso-diaminopimelate by linking it to UDP-N-acetylmuramate.</text>
</comment>
<evidence type="ECO:0000256" key="5">
    <source>
        <dbReference type="ARBA" id="ARBA00022960"/>
    </source>
</evidence>
<evidence type="ECO:0000256" key="8">
    <source>
        <dbReference type="ARBA" id="ARBA00023316"/>
    </source>
</evidence>
<proteinExistence type="inferred from homology"/>
<evidence type="ECO:0000259" key="11">
    <source>
        <dbReference type="Pfam" id="PF02875"/>
    </source>
</evidence>
<dbReference type="GO" id="GO:0009254">
    <property type="term" value="P:peptidoglycan turnover"/>
    <property type="evidence" value="ECO:0007669"/>
    <property type="project" value="UniProtKB-UniRule"/>
</dbReference>
<name>A0A2N9YG86_9GAMM</name>
<evidence type="ECO:0000256" key="9">
    <source>
        <dbReference type="HAMAP-Rule" id="MF_02020"/>
    </source>
</evidence>
<dbReference type="AlphaFoldDB" id="A0A2N9YG86"/>
<keyword evidence="5 9" id="KW-0133">Cell shape</keyword>
<keyword evidence="7 9" id="KW-0131">Cell cycle</keyword>
<reference evidence="14" key="1">
    <citation type="submission" date="2016-12" db="EMBL/GenBank/DDBJ databases">
        <title>Complete Genome Sequence of Beggiatoa leptomitiformis D-401.</title>
        <authorList>
            <person name="Fomenkov A."/>
            <person name="Vincze T."/>
            <person name="Grabovich M."/>
            <person name="Anton B.P."/>
            <person name="Dubinina G."/>
            <person name="Orlova M."/>
            <person name="Belousova E."/>
            <person name="Roberts R.J."/>
        </authorList>
    </citation>
    <scope>NUCLEOTIDE SEQUENCE [LARGE SCALE GENOMIC DNA]</scope>
    <source>
        <strain evidence="14">D-401</strain>
    </source>
</reference>
<dbReference type="GO" id="GO:0106418">
    <property type="term" value="F:UDP-N-acetylmuramate-L-alanyl-gamma-D-glutamyl-meso-2,6-diaminoheptanedioate ligase activity"/>
    <property type="evidence" value="ECO:0007669"/>
    <property type="project" value="UniProtKB-EC"/>
</dbReference>
<dbReference type="GO" id="GO:0051301">
    <property type="term" value="P:cell division"/>
    <property type="evidence" value="ECO:0007669"/>
    <property type="project" value="UniProtKB-KW"/>
</dbReference>
<dbReference type="InterPro" id="IPR013221">
    <property type="entry name" value="Mur_ligase_cen"/>
</dbReference>
<organism evidence="13 14">
    <name type="scientific">Beggiatoa leptomitoformis</name>
    <dbReference type="NCBI Taxonomy" id="288004"/>
    <lineage>
        <taxon>Bacteria</taxon>
        <taxon>Pseudomonadati</taxon>
        <taxon>Pseudomonadota</taxon>
        <taxon>Gammaproteobacteria</taxon>
        <taxon>Thiotrichales</taxon>
        <taxon>Thiotrichaceae</taxon>
        <taxon>Beggiatoa</taxon>
    </lineage>
</organism>
<dbReference type="EMBL" id="CP018889">
    <property type="protein sequence ID" value="AUI69538.1"/>
    <property type="molecule type" value="Genomic_DNA"/>
</dbReference>
<dbReference type="GO" id="GO:0071555">
    <property type="term" value="P:cell wall organization"/>
    <property type="evidence" value="ECO:0007669"/>
    <property type="project" value="UniProtKB-KW"/>
</dbReference>
<dbReference type="GO" id="GO:0008360">
    <property type="term" value="P:regulation of cell shape"/>
    <property type="evidence" value="ECO:0007669"/>
    <property type="project" value="UniProtKB-KW"/>
</dbReference>
<dbReference type="EC" id="6.3.2.45" evidence="9"/>
<feature type="domain" description="Mur ligase central" evidence="12">
    <location>
        <begin position="108"/>
        <end position="291"/>
    </location>
</feature>
<dbReference type="InterPro" id="IPR050061">
    <property type="entry name" value="MurCDEF_pg_biosynth"/>
</dbReference>
<evidence type="ECO:0000256" key="3">
    <source>
        <dbReference type="ARBA" id="ARBA00022741"/>
    </source>
</evidence>
<dbReference type="PANTHER" id="PTHR43445:SF5">
    <property type="entry name" value="UDP-N-ACETYLMURAMATE--L-ALANYL-GAMMA-D-GLUTAMYL-MESO-2,6-DIAMINOHEPTANDIOATE LIGASE"/>
    <property type="match status" value="1"/>
</dbReference>
<evidence type="ECO:0000313" key="14">
    <source>
        <dbReference type="Proteomes" id="UP000234271"/>
    </source>
</evidence>
<dbReference type="SUPFAM" id="SSF51984">
    <property type="entry name" value="MurCD N-terminal domain"/>
    <property type="match status" value="1"/>
</dbReference>
<keyword evidence="4 9" id="KW-0067">ATP-binding</keyword>
<keyword evidence="2 9" id="KW-0132">Cell division</keyword>
<evidence type="ECO:0000259" key="12">
    <source>
        <dbReference type="Pfam" id="PF08245"/>
    </source>
</evidence>
<comment type="pathway">
    <text evidence="9">Cell wall biogenesis; peptidoglycan recycling.</text>
</comment>
<evidence type="ECO:0000256" key="7">
    <source>
        <dbReference type="ARBA" id="ARBA00023306"/>
    </source>
</evidence>
<comment type="catalytic activity">
    <reaction evidence="9">
        <text>UDP-N-acetyl-alpha-D-muramate + L-alanyl-gamma-D-glutamyl-meso-2,6-diaminopimelate + ATP = UDP-N-acetyl-alpha-D-muramoyl-L-alanyl-gamma-D-glutamyl-meso-2,6-diaminopimelate + ADP + phosphate + H(+)</text>
        <dbReference type="Rhea" id="RHEA:29563"/>
        <dbReference type="ChEBI" id="CHEBI:15378"/>
        <dbReference type="ChEBI" id="CHEBI:30616"/>
        <dbReference type="ChEBI" id="CHEBI:43474"/>
        <dbReference type="ChEBI" id="CHEBI:61401"/>
        <dbReference type="ChEBI" id="CHEBI:70757"/>
        <dbReference type="ChEBI" id="CHEBI:83905"/>
        <dbReference type="ChEBI" id="CHEBI:456216"/>
        <dbReference type="EC" id="6.3.2.45"/>
    </reaction>
</comment>
<dbReference type="UniPathway" id="UPA00544"/>
<dbReference type="GO" id="GO:0005524">
    <property type="term" value="F:ATP binding"/>
    <property type="evidence" value="ECO:0007669"/>
    <property type="project" value="UniProtKB-UniRule"/>
</dbReference>
<dbReference type="Gene3D" id="3.40.1190.10">
    <property type="entry name" value="Mur-like, catalytic domain"/>
    <property type="match status" value="1"/>
</dbReference>
<dbReference type="InterPro" id="IPR036565">
    <property type="entry name" value="Mur-like_cat_sf"/>
</dbReference>
<dbReference type="STRING" id="288004.AL038_11155"/>
<dbReference type="RefSeq" id="WP_062152855.1">
    <property type="nucleotide sequence ID" value="NZ_CP012373.2"/>
</dbReference>
<accession>A0A2N9YG86</accession>
<dbReference type="KEGG" id="blep:AL038_11155"/>
<dbReference type="InterPro" id="IPR005757">
    <property type="entry name" value="Mpl"/>
</dbReference>
<protein>
    <recommendedName>
        <fullName evidence="9">UDP-N-acetylmuramate--L-alanyl-gamma-D-glutamyl-meso-2,6-diaminoheptandioate ligase</fullName>
        <ecNumber evidence="9">6.3.2.45</ecNumber>
    </recommendedName>
    <alternativeName>
        <fullName evidence="9">Murein peptide ligase</fullName>
    </alternativeName>
    <alternativeName>
        <fullName evidence="9">UDP-N-acetylmuramate:L-alanyl-gamma-D-glutamyl-meso-diaminopimelate ligase</fullName>
    </alternativeName>
</protein>
<dbReference type="NCBIfam" id="TIGR01081">
    <property type="entry name" value="mpl"/>
    <property type="match status" value="1"/>
</dbReference>
<feature type="binding site" evidence="9">
    <location>
        <begin position="110"/>
        <end position="116"/>
    </location>
    <ligand>
        <name>ATP</name>
        <dbReference type="ChEBI" id="CHEBI:30616"/>
    </ligand>
</feature>
<evidence type="ECO:0000259" key="10">
    <source>
        <dbReference type="Pfam" id="PF01225"/>
    </source>
</evidence>
<dbReference type="SUPFAM" id="SSF53244">
    <property type="entry name" value="MurD-like peptide ligases, peptide-binding domain"/>
    <property type="match status" value="1"/>
</dbReference>